<keyword evidence="4 6" id="KW-0326">Glycosidase</keyword>
<dbReference type="SMART" id="SM00642">
    <property type="entry name" value="Aamy"/>
    <property type="match status" value="1"/>
</dbReference>
<dbReference type="Pfam" id="PF00128">
    <property type="entry name" value="Alpha-amylase"/>
    <property type="match status" value="1"/>
</dbReference>
<feature type="domain" description="Glycosyl hydrolase family 13 catalytic" evidence="8">
    <location>
        <begin position="24"/>
        <end position="382"/>
    </location>
</feature>
<dbReference type="GO" id="GO:0043169">
    <property type="term" value="F:cation binding"/>
    <property type="evidence" value="ECO:0007669"/>
    <property type="project" value="InterPro"/>
</dbReference>
<dbReference type="GO" id="GO:0004556">
    <property type="term" value="F:alpha-amylase activity"/>
    <property type="evidence" value="ECO:0007669"/>
    <property type="project" value="UniProtKB-UniRule"/>
</dbReference>
<dbReference type="InterPro" id="IPR017853">
    <property type="entry name" value="GH"/>
</dbReference>
<feature type="chain" id="PRO_5014653144" description="Alpha-amylase" evidence="7">
    <location>
        <begin position="24"/>
        <end position="483"/>
    </location>
</feature>
<dbReference type="EC" id="3.2.1.1" evidence="6"/>
<evidence type="ECO:0000256" key="7">
    <source>
        <dbReference type="SAM" id="SignalP"/>
    </source>
</evidence>
<comment type="similarity">
    <text evidence="1 5">Belongs to the glycosyl hydrolase 13 family.</text>
</comment>
<dbReference type="GO" id="GO:0005975">
    <property type="term" value="P:carbohydrate metabolic process"/>
    <property type="evidence" value="ECO:0007669"/>
    <property type="project" value="InterPro"/>
</dbReference>
<keyword evidence="3 6" id="KW-0119">Carbohydrate metabolism</keyword>
<organism evidence="9 10">
    <name type="scientific">Vibrio lentus</name>
    <dbReference type="NCBI Taxonomy" id="136468"/>
    <lineage>
        <taxon>Bacteria</taxon>
        <taxon>Pseudomonadati</taxon>
        <taxon>Pseudomonadota</taxon>
        <taxon>Gammaproteobacteria</taxon>
        <taxon>Vibrionales</taxon>
        <taxon>Vibrionaceae</taxon>
        <taxon>Vibrio</taxon>
    </lineage>
</organism>
<proteinExistence type="inferred from homology"/>
<evidence type="ECO:0000256" key="6">
    <source>
        <dbReference type="RuleBase" id="RU361134"/>
    </source>
</evidence>
<feature type="signal peptide" evidence="7">
    <location>
        <begin position="1"/>
        <end position="23"/>
    </location>
</feature>
<sequence>MKPINTLLISALAVCSFSSATYADTILHAFNWKYSDVTAKANQIAQAGYKKVLVAPAMKSSDSQWWARYQPQDLRTIDSPLGNKQDLAAMIAALKGVGVDVYADVVLNHMANESWKRSDLNYPGTEVLNDYDSRSSYYADQTLFGNLAQGYVSANDFHPAGCISDWNAPGHVQYWRLCGADGDVGLPDLDPNNWVVSQQRLYLKALKDMGIKGFRIDAVKHMSQYQIDQVFTSEITANMHVFGEVITSGGAGNSGYESFLAPYLNNTNHSAYDFPLFASIRSAFSMSGGLNQLHDPKAYGQALDDNRSITFAITHDIPTNDGFRYQIMDPKDEQLAYAYILGKDGGTPLIYSDDLPDSEDKDNGRWGNVWNSSTMKNMLSFHNAMQGKSMTMISSDQCTLLFKRGKEGVVGINKCGETRGVTVDTYQHEFNWDVEYKDVLSSATETISSRYHTFNLPPRSARMFKLQYQLSLESRPNNLKSRS</sequence>
<dbReference type="SUPFAM" id="SSF51011">
    <property type="entry name" value="Glycosyl hydrolase domain"/>
    <property type="match status" value="1"/>
</dbReference>
<evidence type="ECO:0000256" key="5">
    <source>
        <dbReference type="RuleBase" id="RU003615"/>
    </source>
</evidence>
<reference evidence="10" key="1">
    <citation type="submission" date="2016-07" db="EMBL/GenBank/DDBJ databases">
        <title>Nontailed viruses are major unrecognized killers of bacteria in the ocean.</title>
        <authorList>
            <person name="Kauffman K."/>
            <person name="Hussain F."/>
            <person name="Yang J."/>
            <person name="Arevalo P."/>
            <person name="Brown J."/>
            <person name="Cutler M."/>
            <person name="Kelly L."/>
            <person name="Polz M.F."/>
        </authorList>
    </citation>
    <scope>NUCLEOTIDE SEQUENCE [LARGE SCALE GENOMIC DNA]</scope>
    <source>
        <strain evidence="10">10N.261.51.B8</strain>
    </source>
</reference>
<dbReference type="InterPro" id="IPR006046">
    <property type="entry name" value="Alpha_amylase"/>
</dbReference>
<gene>
    <name evidence="9" type="ORF">BCT74_01550</name>
</gene>
<evidence type="ECO:0000256" key="2">
    <source>
        <dbReference type="ARBA" id="ARBA00022801"/>
    </source>
</evidence>
<protein>
    <recommendedName>
        <fullName evidence="6">Alpha-amylase</fullName>
        <ecNumber evidence="6">3.2.1.1</ecNumber>
    </recommendedName>
</protein>
<comment type="catalytic activity">
    <reaction evidence="6">
        <text>Endohydrolysis of (1-&gt;4)-alpha-D-glucosidic linkages in polysaccharides containing three or more (1-&gt;4)-alpha-linked D-glucose units.</text>
        <dbReference type="EC" id="3.2.1.1"/>
    </reaction>
</comment>
<dbReference type="SUPFAM" id="SSF51445">
    <property type="entry name" value="(Trans)glycosidases"/>
    <property type="match status" value="1"/>
</dbReference>
<dbReference type="Proteomes" id="UP000235746">
    <property type="component" value="Unassembled WGS sequence"/>
</dbReference>
<evidence type="ECO:0000256" key="4">
    <source>
        <dbReference type="ARBA" id="ARBA00023295"/>
    </source>
</evidence>
<dbReference type="EMBL" id="MCYL01000001">
    <property type="protein sequence ID" value="PML60120.1"/>
    <property type="molecule type" value="Genomic_DNA"/>
</dbReference>
<dbReference type="CDD" id="cd11315">
    <property type="entry name" value="AmyAc_bac1_AmyA"/>
    <property type="match status" value="1"/>
</dbReference>
<accession>A0A2N7INY5</accession>
<keyword evidence="7" id="KW-0732">Signal</keyword>
<name>A0A2N7INY5_9VIBR</name>
<comment type="caution">
    <text evidence="9">The sequence shown here is derived from an EMBL/GenBank/DDBJ whole genome shotgun (WGS) entry which is preliminary data.</text>
</comment>
<dbReference type="PANTHER" id="PTHR43447">
    <property type="entry name" value="ALPHA-AMYLASE"/>
    <property type="match status" value="1"/>
</dbReference>
<dbReference type="RefSeq" id="WP_102560583.1">
    <property type="nucleotide sequence ID" value="NZ_MCYL01000001.1"/>
</dbReference>
<evidence type="ECO:0000259" key="8">
    <source>
        <dbReference type="SMART" id="SM00642"/>
    </source>
</evidence>
<evidence type="ECO:0000313" key="9">
    <source>
        <dbReference type="EMBL" id="PML60120.1"/>
    </source>
</evidence>
<dbReference type="InterPro" id="IPR006047">
    <property type="entry name" value="GH13_cat_dom"/>
</dbReference>
<evidence type="ECO:0000256" key="3">
    <source>
        <dbReference type="ARBA" id="ARBA00023277"/>
    </source>
</evidence>
<dbReference type="AlphaFoldDB" id="A0A2N7INY5"/>
<dbReference type="PRINTS" id="PR00110">
    <property type="entry name" value="ALPHAAMYLASE"/>
</dbReference>
<evidence type="ECO:0000313" key="10">
    <source>
        <dbReference type="Proteomes" id="UP000235746"/>
    </source>
</evidence>
<keyword evidence="2 6" id="KW-0378">Hydrolase</keyword>
<dbReference type="Gene3D" id="3.20.20.80">
    <property type="entry name" value="Glycosidases"/>
    <property type="match status" value="1"/>
</dbReference>
<evidence type="ECO:0000256" key="1">
    <source>
        <dbReference type="ARBA" id="ARBA00008061"/>
    </source>
</evidence>